<dbReference type="EMBL" id="OC347144">
    <property type="protein sequence ID" value="CAD7419245.1"/>
    <property type="molecule type" value="Genomic_DNA"/>
</dbReference>
<reference evidence="1" key="1">
    <citation type="submission" date="2020-11" db="EMBL/GenBank/DDBJ databases">
        <authorList>
            <person name="Tran Van P."/>
        </authorList>
    </citation>
    <scope>NUCLEOTIDE SEQUENCE</scope>
</reference>
<protein>
    <submittedName>
        <fullName evidence="1">Uncharacterized protein</fullName>
    </submittedName>
</protein>
<dbReference type="AlphaFoldDB" id="A0A7R9HET0"/>
<sequence length="22" mass="2328">MKKDRLASILVAGAVSEARKAL</sequence>
<proteinExistence type="predicted"/>
<evidence type="ECO:0000313" key="1">
    <source>
        <dbReference type="EMBL" id="CAD7419245.1"/>
    </source>
</evidence>
<name>A0A7R9HET0_TIMCR</name>
<organism evidence="1">
    <name type="scientific">Timema cristinae</name>
    <name type="common">Walking stick</name>
    <dbReference type="NCBI Taxonomy" id="61476"/>
    <lineage>
        <taxon>Eukaryota</taxon>
        <taxon>Metazoa</taxon>
        <taxon>Ecdysozoa</taxon>
        <taxon>Arthropoda</taxon>
        <taxon>Hexapoda</taxon>
        <taxon>Insecta</taxon>
        <taxon>Pterygota</taxon>
        <taxon>Neoptera</taxon>
        <taxon>Polyneoptera</taxon>
        <taxon>Phasmatodea</taxon>
        <taxon>Timematodea</taxon>
        <taxon>Timematoidea</taxon>
        <taxon>Timematidae</taxon>
        <taxon>Timema</taxon>
    </lineage>
</organism>
<gene>
    <name evidence="1" type="ORF">TCEB3V08_LOCUS13681</name>
</gene>
<accession>A0A7R9HET0</accession>